<evidence type="ECO:0000313" key="1">
    <source>
        <dbReference type="EMBL" id="GMR30341.1"/>
    </source>
</evidence>
<reference evidence="2" key="1">
    <citation type="submission" date="2022-10" db="EMBL/GenBank/DDBJ databases">
        <title>Genome assembly of Pristionchus species.</title>
        <authorList>
            <person name="Yoshida K."/>
            <person name="Sommer R.J."/>
        </authorList>
    </citation>
    <scope>NUCLEOTIDE SEQUENCE [LARGE SCALE GENOMIC DNA]</scope>
    <source>
        <strain evidence="2">RS5460</strain>
    </source>
</reference>
<comment type="caution">
    <text evidence="1">The sequence shown here is derived from an EMBL/GenBank/DDBJ whole genome shotgun (WGS) entry which is preliminary data.</text>
</comment>
<protein>
    <submittedName>
        <fullName evidence="1">Uncharacterized protein</fullName>
    </submittedName>
</protein>
<name>A0AAN4Z0M4_9BILA</name>
<accession>A0AAN4Z0M4</accession>
<dbReference type="AlphaFoldDB" id="A0AAN4Z0M4"/>
<gene>
    <name evidence="1" type="ORF">PMAYCL1PPCAC_00536</name>
</gene>
<sequence length="66" mass="7851">IRLNQVTAEVLHEVYKHMIETATNLRKFECSRCAVWSSFLELIGIVYRFGNIYSSRDIQAFKRIER</sequence>
<evidence type="ECO:0000313" key="2">
    <source>
        <dbReference type="Proteomes" id="UP001328107"/>
    </source>
</evidence>
<proteinExistence type="predicted"/>
<feature type="non-terminal residue" evidence="1">
    <location>
        <position position="1"/>
    </location>
</feature>
<dbReference type="Proteomes" id="UP001328107">
    <property type="component" value="Unassembled WGS sequence"/>
</dbReference>
<keyword evidence="2" id="KW-1185">Reference proteome</keyword>
<feature type="non-terminal residue" evidence="1">
    <location>
        <position position="66"/>
    </location>
</feature>
<dbReference type="EMBL" id="BTRK01000001">
    <property type="protein sequence ID" value="GMR30341.1"/>
    <property type="molecule type" value="Genomic_DNA"/>
</dbReference>
<organism evidence="1 2">
    <name type="scientific">Pristionchus mayeri</name>
    <dbReference type="NCBI Taxonomy" id="1317129"/>
    <lineage>
        <taxon>Eukaryota</taxon>
        <taxon>Metazoa</taxon>
        <taxon>Ecdysozoa</taxon>
        <taxon>Nematoda</taxon>
        <taxon>Chromadorea</taxon>
        <taxon>Rhabditida</taxon>
        <taxon>Rhabditina</taxon>
        <taxon>Diplogasteromorpha</taxon>
        <taxon>Diplogasteroidea</taxon>
        <taxon>Neodiplogasteridae</taxon>
        <taxon>Pristionchus</taxon>
    </lineage>
</organism>